<dbReference type="EMBL" id="FWYB01000002">
    <property type="protein sequence ID" value="SMC73834.1"/>
    <property type="molecule type" value="Genomic_DNA"/>
</dbReference>
<evidence type="ECO:0000313" key="2">
    <source>
        <dbReference type="Proteomes" id="UP000192678"/>
    </source>
</evidence>
<dbReference type="RefSeq" id="WP_084288574.1">
    <property type="nucleotide sequence ID" value="NZ_FWYB01000002.1"/>
</dbReference>
<dbReference type="InterPro" id="IPR011990">
    <property type="entry name" value="TPR-like_helical_dom_sf"/>
</dbReference>
<dbReference type="AlphaFoldDB" id="A0A1W2BLW8"/>
<dbReference type="Gene3D" id="1.25.40.390">
    <property type="match status" value="1"/>
</dbReference>
<keyword evidence="2" id="KW-1185">Reference proteome</keyword>
<organism evidence="1 2">
    <name type="scientific">Pedobacter nyackensis</name>
    <dbReference type="NCBI Taxonomy" id="475255"/>
    <lineage>
        <taxon>Bacteria</taxon>
        <taxon>Pseudomonadati</taxon>
        <taxon>Bacteroidota</taxon>
        <taxon>Sphingobacteriia</taxon>
        <taxon>Sphingobacteriales</taxon>
        <taxon>Sphingobacteriaceae</taxon>
        <taxon>Pedobacter</taxon>
    </lineage>
</organism>
<dbReference type="OrthoDB" id="9766256at2"/>
<name>A0A1W2BLW8_9SPHI</name>
<dbReference type="Proteomes" id="UP000192678">
    <property type="component" value="Unassembled WGS sequence"/>
</dbReference>
<proteinExistence type="predicted"/>
<sequence length="455" mass="49541">MKRIFINRIKRNQILVLLLAVLVVSSCKKSYFYDGINDDPSQLKDPVPSNLLAGVIQSTGYLVGGDASRFTANFMQQVTGSANQSLLANNYEVSADDVDNMWTAGLYPSIMSNANSLIKVAETKNQKHYAAVGQILMAYNLGLATDLWGDVPYTEAFLGKANLQPKYDSQASIYATLDNLLATAITTLSTDDGSPFQPGDKGDDMLFGGNLQRWSRFAHSLRAKFYLHQAKKDNTNYAKAIAEAALGFQPGEMAAINFSGTSVGTQNPWAQFNEQRGDIAFVGTIYDKLAAAADPRLEAYQTVDGPDIFLGPLYGSSNSPVVLMSYDELKFIEAEAHFQKPGQDRIAAAAAYNAGVVANLTRTVNSASYAPIVAKTAVTITLNDIMTQKYFALFLNPEVWTDWRRTGLPVLTAPAGSSLGGALPRTLLYPSGEQRYNSNAPKNTSMLRRVGWDVQ</sequence>
<dbReference type="InterPro" id="IPR041662">
    <property type="entry name" value="SusD-like_2"/>
</dbReference>
<dbReference type="PROSITE" id="PS51257">
    <property type="entry name" value="PROKAR_LIPOPROTEIN"/>
    <property type="match status" value="1"/>
</dbReference>
<accession>A0A1W2BLW8</accession>
<reference evidence="1 2" key="1">
    <citation type="submission" date="2017-04" db="EMBL/GenBank/DDBJ databases">
        <authorList>
            <person name="Afonso C.L."/>
            <person name="Miller P.J."/>
            <person name="Scott M.A."/>
            <person name="Spackman E."/>
            <person name="Goraichik I."/>
            <person name="Dimitrov K.M."/>
            <person name="Suarez D.L."/>
            <person name="Swayne D.E."/>
        </authorList>
    </citation>
    <scope>NUCLEOTIDE SEQUENCE [LARGE SCALE GENOMIC DNA]</scope>
    <source>
        <strain evidence="1 2">DSM 19625</strain>
    </source>
</reference>
<dbReference type="SUPFAM" id="SSF48452">
    <property type="entry name" value="TPR-like"/>
    <property type="match status" value="1"/>
</dbReference>
<dbReference type="Pfam" id="PF12771">
    <property type="entry name" value="SusD-like_2"/>
    <property type="match status" value="2"/>
</dbReference>
<protein>
    <submittedName>
        <fullName evidence="1">Starch-binding associating with outer membrane</fullName>
    </submittedName>
</protein>
<gene>
    <name evidence="1" type="ORF">SAMN04488101_102601</name>
</gene>
<dbReference type="STRING" id="475255.SAMN04488101_102601"/>
<evidence type="ECO:0000313" key="1">
    <source>
        <dbReference type="EMBL" id="SMC73834.1"/>
    </source>
</evidence>